<keyword evidence="6" id="KW-0998">Cell outer membrane</keyword>
<proteinExistence type="predicted"/>
<dbReference type="Pfam" id="PF01103">
    <property type="entry name" value="Omp85"/>
    <property type="match status" value="1"/>
</dbReference>
<sequence length="626" mass="68556">MFHARPDQRSATAQRKSRILSQIVLAVYALLSGPVASAQETPPKAAAPAPLKYRVEIHAPRPLDKLLEQNLDLMRWRGDPRIDLEQLRHLVKVAPEQVKTLVATEGYYSPTVDAVLVTGGPVPVARVTVQPGLPVEVGDVDIELRGFVLTNKSEAPVDTAKLKSSWMLPVGSRFRQSDWEAAKRGLLREIIQSRFPLAELAETQAVVDPEKRRANLKVVVDSGPEVHFDGLNIVGLERYPQSVITNLNKIRPGDQYSEAALQAFQARLQDTGYFSSVEVSADMTAALNEQLGELAGQEQPPAAGPPAPRVVPVLVRVTENKRRNVSLGLGYSTNTGARGQVNYDNLNVFGKRMKSHVIYEQRRQSARADFFWPTTPGGHNNSIGGGYERSNLNGQLSRTVGLAASRTWGSPLLERTLTLEVLTEQLTIADVGTSYSKSMPLTYSVTRRALDSLVLPTRGFIVNGQLGIAPLPILTDEKFVRAYGRFLTYYPVGTSGTLVLRGELGAVGSKEKAGIPSKFLFRAGGDQSVRGYAYQDLGVMEGEAIVGARYLMTGSVEYDWWVRPPWGIAAFYDFGNAADTLHDLRPKVGYGLGARWRSPVGPIGIDVAYGKSAHQVRLHFSIGFTF</sequence>
<dbReference type="AlphaFoldDB" id="A0A4Y9SUR4"/>
<keyword evidence="9" id="KW-1185">Reference proteome</keyword>
<comment type="caution">
    <text evidence="8">The sequence shown here is derived from an EMBL/GenBank/DDBJ whole genome shotgun (WGS) entry which is preliminary data.</text>
</comment>
<evidence type="ECO:0000256" key="3">
    <source>
        <dbReference type="ARBA" id="ARBA00022692"/>
    </source>
</evidence>
<dbReference type="Gene3D" id="2.40.160.50">
    <property type="entry name" value="membrane protein fhac: a member of the omp85/tpsb transporter family"/>
    <property type="match status" value="1"/>
</dbReference>
<name>A0A4Y9SUR4_9BURK</name>
<evidence type="ECO:0000313" key="8">
    <source>
        <dbReference type="EMBL" id="TFW29227.1"/>
    </source>
</evidence>
<reference evidence="8 9" key="1">
    <citation type="submission" date="2019-03" db="EMBL/GenBank/DDBJ databases">
        <title>Draft genome of Massilia hortus sp. nov., a novel bacterial species of the Oxalobacteraceae family.</title>
        <authorList>
            <person name="Peta V."/>
            <person name="Raths R."/>
            <person name="Bucking H."/>
        </authorList>
    </citation>
    <scope>NUCLEOTIDE SEQUENCE [LARGE SCALE GENOMIC DNA]</scope>
    <source>
        <strain evidence="8 9">ONC3</strain>
    </source>
</reference>
<evidence type="ECO:0000256" key="4">
    <source>
        <dbReference type="ARBA" id="ARBA00022729"/>
    </source>
</evidence>
<accession>A0A4Y9SUR4</accession>
<dbReference type="InterPro" id="IPR034746">
    <property type="entry name" value="POTRA"/>
</dbReference>
<dbReference type="Gene3D" id="3.10.20.310">
    <property type="entry name" value="membrane protein fhac"/>
    <property type="match status" value="2"/>
</dbReference>
<keyword evidence="3" id="KW-0812">Transmembrane</keyword>
<comment type="subcellular location">
    <subcellularLocation>
        <location evidence="1">Membrane</location>
    </subcellularLocation>
</comment>
<evidence type="ECO:0000313" key="9">
    <source>
        <dbReference type="Proteomes" id="UP000297258"/>
    </source>
</evidence>
<dbReference type="GO" id="GO:0019867">
    <property type="term" value="C:outer membrane"/>
    <property type="evidence" value="ECO:0007669"/>
    <property type="project" value="InterPro"/>
</dbReference>
<dbReference type="PANTHER" id="PTHR12815">
    <property type="entry name" value="SORTING AND ASSEMBLY MACHINERY SAMM50 PROTEIN FAMILY MEMBER"/>
    <property type="match status" value="1"/>
</dbReference>
<dbReference type="Proteomes" id="UP000297258">
    <property type="component" value="Unassembled WGS sequence"/>
</dbReference>
<keyword evidence="2" id="KW-1134">Transmembrane beta strand</keyword>
<dbReference type="InterPro" id="IPR039910">
    <property type="entry name" value="D15-like"/>
</dbReference>
<dbReference type="Pfam" id="PF07244">
    <property type="entry name" value="POTRA"/>
    <property type="match status" value="1"/>
</dbReference>
<gene>
    <name evidence="8" type="ORF">E4O92_19290</name>
</gene>
<evidence type="ECO:0000256" key="6">
    <source>
        <dbReference type="ARBA" id="ARBA00023237"/>
    </source>
</evidence>
<protein>
    <submittedName>
        <fullName evidence="8">Outer membrane protein assembly factor</fullName>
    </submittedName>
</protein>
<evidence type="ECO:0000259" key="7">
    <source>
        <dbReference type="PROSITE" id="PS51779"/>
    </source>
</evidence>
<keyword evidence="5" id="KW-0472">Membrane</keyword>
<dbReference type="InterPro" id="IPR010827">
    <property type="entry name" value="BamA/TamA_POTRA"/>
</dbReference>
<keyword evidence="4" id="KW-0732">Signal</keyword>
<dbReference type="PROSITE" id="PS51779">
    <property type="entry name" value="POTRA"/>
    <property type="match status" value="1"/>
</dbReference>
<dbReference type="OrthoDB" id="9769707at2"/>
<dbReference type="EMBL" id="SPUM01000128">
    <property type="protein sequence ID" value="TFW29227.1"/>
    <property type="molecule type" value="Genomic_DNA"/>
</dbReference>
<organism evidence="8 9">
    <name type="scientific">Massilia horti</name>
    <dbReference type="NCBI Taxonomy" id="2562153"/>
    <lineage>
        <taxon>Bacteria</taxon>
        <taxon>Pseudomonadati</taxon>
        <taxon>Pseudomonadota</taxon>
        <taxon>Betaproteobacteria</taxon>
        <taxon>Burkholderiales</taxon>
        <taxon>Oxalobacteraceae</taxon>
        <taxon>Telluria group</taxon>
        <taxon>Massilia</taxon>
    </lineage>
</organism>
<evidence type="ECO:0000256" key="5">
    <source>
        <dbReference type="ARBA" id="ARBA00023136"/>
    </source>
</evidence>
<evidence type="ECO:0000256" key="2">
    <source>
        <dbReference type="ARBA" id="ARBA00022452"/>
    </source>
</evidence>
<dbReference type="PANTHER" id="PTHR12815:SF47">
    <property type="entry name" value="TRANSLOCATION AND ASSEMBLY MODULE SUBUNIT TAMA"/>
    <property type="match status" value="1"/>
</dbReference>
<evidence type="ECO:0000256" key="1">
    <source>
        <dbReference type="ARBA" id="ARBA00004370"/>
    </source>
</evidence>
<feature type="domain" description="POTRA" evidence="7">
    <location>
        <begin position="226"/>
        <end position="294"/>
    </location>
</feature>
<dbReference type="InterPro" id="IPR000184">
    <property type="entry name" value="Bac_surfAg_D15"/>
</dbReference>